<dbReference type="SUPFAM" id="SSF53613">
    <property type="entry name" value="Ribokinase-like"/>
    <property type="match status" value="1"/>
</dbReference>
<dbReference type="GO" id="GO:0005524">
    <property type="term" value="F:ATP binding"/>
    <property type="evidence" value="ECO:0007669"/>
    <property type="project" value="UniProtKB-KW"/>
</dbReference>
<evidence type="ECO:0000313" key="8">
    <source>
        <dbReference type="Proteomes" id="UP000578352"/>
    </source>
</evidence>
<keyword evidence="5" id="KW-0067">ATP-binding</keyword>
<feature type="domain" description="Carbohydrate kinase PfkB" evidence="6">
    <location>
        <begin position="10"/>
        <end position="306"/>
    </location>
</feature>
<dbReference type="EC" id="2.7.1.92" evidence="7"/>
<dbReference type="PANTHER" id="PTHR43085">
    <property type="entry name" value="HEXOKINASE FAMILY MEMBER"/>
    <property type="match status" value="1"/>
</dbReference>
<dbReference type="NCBIfam" id="TIGR04382">
    <property type="entry name" value="myo_inos_iolC_N"/>
    <property type="match status" value="1"/>
</dbReference>
<reference evidence="7 8" key="1">
    <citation type="submission" date="2020-07" db="EMBL/GenBank/DDBJ databases">
        <title>Sequencing the genomes of 1000 actinobacteria strains.</title>
        <authorList>
            <person name="Klenk H.-P."/>
        </authorList>
    </citation>
    <scope>NUCLEOTIDE SEQUENCE [LARGE SCALE GENOMIC DNA]</scope>
    <source>
        <strain evidence="7 8">DSM 15165</strain>
    </source>
</reference>
<evidence type="ECO:0000256" key="4">
    <source>
        <dbReference type="ARBA" id="ARBA00022777"/>
    </source>
</evidence>
<dbReference type="GO" id="GO:0047590">
    <property type="term" value="F:5-dehydro-2-deoxygluconokinase activity"/>
    <property type="evidence" value="ECO:0007669"/>
    <property type="project" value="UniProtKB-EC"/>
</dbReference>
<proteinExistence type="inferred from homology"/>
<evidence type="ECO:0000256" key="3">
    <source>
        <dbReference type="ARBA" id="ARBA00022741"/>
    </source>
</evidence>
<organism evidence="7 8">
    <name type="scientific">Leifsonia shinshuensis</name>
    <dbReference type="NCBI Taxonomy" id="150026"/>
    <lineage>
        <taxon>Bacteria</taxon>
        <taxon>Bacillati</taxon>
        <taxon>Actinomycetota</taxon>
        <taxon>Actinomycetes</taxon>
        <taxon>Micrococcales</taxon>
        <taxon>Microbacteriaceae</taxon>
        <taxon>Leifsonia</taxon>
    </lineage>
</organism>
<gene>
    <name evidence="7" type="ORF">HNR13_003961</name>
</gene>
<evidence type="ECO:0000313" key="7">
    <source>
        <dbReference type="EMBL" id="NYJ25674.1"/>
    </source>
</evidence>
<keyword evidence="3" id="KW-0547">Nucleotide-binding</keyword>
<comment type="similarity">
    <text evidence="1">Belongs to the carbohydrate kinase PfkB family.</text>
</comment>
<dbReference type="RefSeq" id="WP_179608511.1">
    <property type="nucleotide sequence ID" value="NZ_BAABEH010000001.1"/>
</dbReference>
<dbReference type="InterPro" id="IPR050306">
    <property type="entry name" value="PfkB_Carbo_kinase"/>
</dbReference>
<evidence type="ECO:0000259" key="6">
    <source>
        <dbReference type="Pfam" id="PF00294"/>
    </source>
</evidence>
<keyword evidence="2 7" id="KW-0808">Transferase</keyword>
<dbReference type="Pfam" id="PF00294">
    <property type="entry name" value="PfkB"/>
    <property type="match status" value="1"/>
</dbReference>
<sequence length="322" mass="34963">MTEQGQPFDLITIGRIGVDIYPLQDGVGLEDVETFGKFLGGSATNVSIAAARHGLRSAVVTAVGDDPFGRYAHRELRRLGVDDRFVGTVGTLKTPVTFCEIFPPDDFPLYFYRDPLAPDLAITAKDLDLDAISRARIYWSTVTGLSRDPSRTAHHVAWEARGRRPLTVLDLDYRPMFWSSGAAATAEVERALGHVTVAVGNREECEIAVGETEPRRAADALLERGVELAVVKQGPRGVLAKTREETVEVPPYLVEVVNGLGAGDGFGGALCYGLLQDWSLERVIRFANIAGAIVATRRECSTAMPTTAEVESVLKELQNVHS</sequence>
<comment type="caution">
    <text evidence="7">The sequence shown here is derived from an EMBL/GenBank/DDBJ whole genome shotgun (WGS) entry which is preliminary data.</text>
</comment>
<dbReference type="EMBL" id="JACCFL010000001">
    <property type="protein sequence ID" value="NYJ25674.1"/>
    <property type="molecule type" value="Genomic_DNA"/>
</dbReference>
<dbReference type="Gene3D" id="2.20.150.10">
    <property type="entry name" value="putative 5-dehydro-2- deoxygluconokinase"/>
    <property type="match status" value="1"/>
</dbReference>
<dbReference type="InterPro" id="IPR030830">
    <property type="entry name" value="Myo_inos_IolC"/>
</dbReference>
<dbReference type="InterPro" id="IPR011611">
    <property type="entry name" value="PfkB_dom"/>
</dbReference>
<keyword evidence="4 7" id="KW-0418">Kinase</keyword>
<dbReference type="Proteomes" id="UP000578352">
    <property type="component" value="Unassembled WGS sequence"/>
</dbReference>
<dbReference type="Gene3D" id="3.40.1190.20">
    <property type="match status" value="1"/>
</dbReference>
<accession>A0A853D2R1</accession>
<dbReference type="InterPro" id="IPR023314">
    <property type="entry name" value="Myo_inos_IolC-like_sf"/>
</dbReference>
<name>A0A853D2R1_9MICO</name>
<dbReference type="PANTHER" id="PTHR43085:SF49">
    <property type="entry name" value="5-DEHYDRO-2-DEOXYGLUCONOKINASE"/>
    <property type="match status" value="1"/>
</dbReference>
<evidence type="ECO:0000256" key="1">
    <source>
        <dbReference type="ARBA" id="ARBA00010688"/>
    </source>
</evidence>
<dbReference type="CDD" id="cd01166">
    <property type="entry name" value="KdgK"/>
    <property type="match status" value="1"/>
</dbReference>
<protein>
    <submittedName>
        <fullName evidence="7">5-dehydro-2-deoxygluconokinase</fullName>
        <ecNumber evidence="7">2.7.1.92</ecNumber>
    </submittedName>
</protein>
<dbReference type="AlphaFoldDB" id="A0A853D2R1"/>
<evidence type="ECO:0000256" key="5">
    <source>
        <dbReference type="ARBA" id="ARBA00022840"/>
    </source>
</evidence>
<dbReference type="InterPro" id="IPR029056">
    <property type="entry name" value="Ribokinase-like"/>
</dbReference>
<evidence type="ECO:0000256" key="2">
    <source>
        <dbReference type="ARBA" id="ARBA00022679"/>
    </source>
</evidence>